<keyword evidence="3" id="KW-1185">Reference proteome</keyword>
<dbReference type="InterPro" id="IPR024842">
    <property type="entry name" value="TRIQK"/>
</dbReference>
<comment type="caution">
    <text evidence="2">The sequence shown here is derived from an EMBL/GenBank/DDBJ whole genome shotgun (WGS) entry which is preliminary data.</text>
</comment>
<organism evidence="2 3">
    <name type="scientific">Desmophyllum pertusum</name>
    <dbReference type="NCBI Taxonomy" id="174260"/>
    <lineage>
        <taxon>Eukaryota</taxon>
        <taxon>Metazoa</taxon>
        <taxon>Cnidaria</taxon>
        <taxon>Anthozoa</taxon>
        <taxon>Hexacorallia</taxon>
        <taxon>Scleractinia</taxon>
        <taxon>Caryophylliina</taxon>
        <taxon>Caryophylliidae</taxon>
        <taxon>Desmophyllum</taxon>
    </lineage>
</organism>
<proteinExistence type="predicted"/>
<feature type="transmembrane region" description="Helical" evidence="1">
    <location>
        <begin position="51"/>
        <end position="73"/>
    </location>
</feature>
<dbReference type="Pfam" id="PF15168">
    <property type="entry name" value="TRIQK"/>
    <property type="match status" value="1"/>
</dbReference>
<evidence type="ECO:0000313" key="2">
    <source>
        <dbReference type="EMBL" id="KAJ7365126.1"/>
    </source>
</evidence>
<evidence type="ECO:0000313" key="3">
    <source>
        <dbReference type="Proteomes" id="UP001163046"/>
    </source>
</evidence>
<keyword evidence="1" id="KW-0472">Membrane</keyword>
<accession>A0A9X0CM97</accession>
<dbReference type="Proteomes" id="UP001163046">
    <property type="component" value="Unassembled WGS sequence"/>
</dbReference>
<keyword evidence="1" id="KW-0812">Transmembrane</keyword>
<evidence type="ECO:0000256" key="1">
    <source>
        <dbReference type="SAM" id="Phobius"/>
    </source>
</evidence>
<dbReference type="OrthoDB" id="10049402at2759"/>
<gene>
    <name evidence="2" type="ORF">OS493_007775</name>
</gene>
<keyword evidence="1" id="KW-1133">Transmembrane helix</keyword>
<dbReference type="AlphaFoldDB" id="A0A9X0CM97"/>
<protein>
    <recommendedName>
        <fullName evidence="4">Triple QxxK/R motif-containing protein</fullName>
    </recommendedName>
</protein>
<dbReference type="GO" id="GO:0005789">
    <property type="term" value="C:endoplasmic reticulum membrane"/>
    <property type="evidence" value="ECO:0007669"/>
    <property type="project" value="InterPro"/>
</dbReference>
<reference evidence="2" key="1">
    <citation type="submission" date="2023-01" db="EMBL/GenBank/DDBJ databases">
        <title>Genome assembly of the deep-sea coral Lophelia pertusa.</title>
        <authorList>
            <person name="Herrera S."/>
            <person name="Cordes E."/>
        </authorList>
    </citation>
    <scope>NUCLEOTIDE SEQUENCE</scope>
    <source>
        <strain evidence="2">USNM1676648</strain>
        <tissue evidence="2">Polyp</tissue>
    </source>
</reference>
<sequence>MGRRDAEGRSDIEKFRKNIGKQEFKGRSKKKTLSIRDKAQSRRSSGTIQIALLYLFVILAVLVSLYFIFYTVYANNKAESHSS</sequence>
<dbReference type="EMBL" id="MU827304">
    <property type="protein sequence ID" value="KAJ7365126.1"/>
    <property type="molecule type" value="Genomic_DNA"/>
</dbReference>
<evidence type="ECO:0008006" key="4">
    <source>
        <dbReference type="Google" id="ProtNLM"/>
    </source>
</evidence>
<name>A0A9X0CM97_9CNID</name>